<organism evidence="2 3">
    <name type="scientific">Cocos nucifera</name>
    <name type="common">Coconut palm</name>
    <dbReference type="NCBI Taxonomy" id="13894"/>
    <lineage>
        <taxon>Eukaryota</taxon>
        <taxon>Viridiplantae</taxon>
        <taxon>Streptophyta</taxon>
        <taxon>Embryophyta</taxon>
        <taxon>Tracheophyta</taxon>
        <taxon>Spermatophyta</taxon>
        <taxon>Magnoliopsida</taxon>
        <taxon>Liliopsida</taxon>
        <taxon>Arecaceae</taxon>
        <taxon>Arecoideae</taxon>
        <taxon>Cocoseae</taxon>
        <taxon>Attaleinae</taxon>
        <taxon>Cocos</taxon>
    </lineage>
</organism>
<sequence length="160" mass="17433">MAVVTPAKTAKVILPDGELREYDRPVRVSHVLQRDPTCFVCDADVMEIDGFVSAVEADEELRPGNLYFLLPRTMLKHRLHAEDLAALAVRASSALVKAVPAGERIRQVTVMSPLVFDVGSGEGAAVGGEIRAAKEERRKPDKKGRGIGRRFTPELSAISE</sequence>
<evidence type="ECO:0000256" key="1">
    <source>
        <dbReference type="SAM" id="MobiDB-lite"/>
    </source>
</evidence>
<comment type="caution">
    <text evidence="2">The sequence shown here is derived from an EMBL/GenBank/DDBJ whole genome shotgun (WGS) entry which is preliminary data.</text>
</comment>
<dbReference type="PANTHER" id="PTHR33052">
    <property type="entry name" value="DUF4228 DOMAIN PROTEIN-RELATED"/>
    <property type="match status" value="1"/>
</dbReference>
<evidence type="ECO:0000313" key="2">
    <source>
        <dbReference type="EMBL" id="KAG1347989.1"/>
    </source>
</evidence>
<protein>
    <submittedName>
        <fullName evidence="2">Uncharacterized protein</fullName>
    </submittedName>
</protein>
<dbReference type="EMBL" id="CM017877">
    <property type="protein sequence ID" value="KAG1347989.1"/>
    <property type="molecule type" value="Genomic_DNA"/>
</dbReference>
<dbReference type="Proteomes" id="UP000797356">
    <property type="component" value="Chromosome 6"/>
</dbReference>
<dbReference type="OrthoDB" id="843671at2759"/>
<name>A0A8K0ICS6_COCNU</name>
<dbReference type="Pfam" id="PF14009">
    <property type="entry name" value="PADRE"/>
    <property type="match status" value="1"/>
</dbReference>
<accession>A0A8K0ICS6</accession>
<reference evidence="2" key="1">
    <citation type="journal article" date="2017" name="Gigascience">
        <title>The genome draft of coconut (Cocos nucifera).</title>
        <authorList>
            <person name="Xiao Y."/>
            <person name="Xu P."/>
            <person name="Fan H."/>
            <person name="Baudouin L."/>
            <person name="Xia W."/>
            <person name="Bocs S."/>
            <person name="Xu J."/>
            <person name="Li Q."/>
            <person name="Guo A."/>
            <person name="Zhou L."/>
            <person name="Li J."/>
            <person name="Wu Y."/>
            <person name="Ma Z."/>
            <person name="Armero A."/>
            <person name="Issali A.E."/>
            <person name="Liu N."/>
            <person name="Peng M."/>
            <person name="Yang Y."/>
        </authorList>
    </citation>
    <scope>NUCLEOTIDE SEQUENCE</scope>
    <source>
        <tissue evidence="2">Spear leaf of Hainan Tall coconut</tissue>
    </source>
</reference>
<dbReference type="InterPro" id="IPR025322">
    <property type="entry name" value="PADRE_dom"/>
</dbReference>
<proteinExistence type="predicted"/>
<keyword evidence="3" id="KW-1185">Reference proteome</keyword>
<feature type="region of interest" description="Disordered" evidence="1">
    <location>
        <begin position="129"/>
        <end position="160"/>
    </location>
</feature>
<reference evidence="2" key="2">
    <citation type="submission" date="2019-07" db="EMBL/GenBank/DDBJ databases">
        <authorList>
            <person name="Yang Y."/>
            <person name="Bocs S."/>
            <person name="Baudouin L."/>
        </authorList>
    </citation>
    <scope>NUCLEOTIDE SEQUENCE</scope>
    <source>
        <tissue evidence="2">Spear leaf of Hainan Tall coconut</tissue>
    </source>
</reference>
<gene>
    <name evidence="2" type="ORF">COCNU_06G018180</name>
</gene>
<evidence type="ECO:0000313" key="3">
    <source>
        <dbReference type="Proteomes" id="UP000797356"/>
    </source>
</evidence>
<dbReference type="AlphaFoldDB" id="A0A8K0ICS6"/>